<dbReference type="PANTHER" id="PTHR31111:SF133">
    <property type="entry name" value="OS07G0196600 PROTEIN"/>
    <property type="match status" value="1"/>
</dbReference>
<evidence type="ECO:0000313" key="2">
    <source>
        <dbReference type="EMBL" id="PUZ76044.1"/>
    </source>
</evidence>
<keyword evidence="3" id="KW-1185">Reference proteome</keyword>
<evidence type="ECO:0000259" key="1">
    <source>
        <dbReference type="PROSITE" id="PS50181"/>
    </source>
</evidence>
<dbReference type="Gramene" id="PUZ76044">
    <property type="protein sequence ID" value="PUZ76044"/>
    <property type="gene ID" value="GQ55_1G259100"/>
</dbReference>
<name>A0A2T7F7J9_9POAL</name>
<accession>A0A2T7F7J9</accession>
<dbReference type="CDD" id="cd22157">
    <property type="entry name" value="F-box_AtFBW1-like"/>
    <property type="match status" value="1"/>
</dbReference>
<proteinExistence type="predicted"/>
<dbReference type="Gene3D" id="1.20.1280.50">
    <property type="match status" value="1"/>
</dbReference>
<dbReference type="PANTHER" id="PTHR31111">
    <property type="entry name" value="BNAA05G37150D PROTEIN-RELATED"/>
    <property type="match status" value="1"/>
</dbReference>
<protein>
    <recommendedName>
        <fullName evidence="1">F-box domain-containing protein</fullName>
    </recommendedName>
</protein>
<gene>
    <name evidence="2" type="ORF">GQ55_1G259100</name>
</gene>
<sequence length="366" mass="40554">MKAAGQDNGLLPTDVLREILLRLPADALCRLRLVCRPWRLLTSDPGFANAHATPHLLITGLDRSRRAVHTLDMSSGNILRRIHVPRQGFDLTTAQPDPCLRLARPRPKLSTQLGHRCGRHDAQECGMRRRVPIYTRAPPRHRRVQGAPISSGIDEWQHGAVQPCRNARGQPEVEGGPRPPMIIEWRRSGHRVVMGGVAYFLLGTCLLNSASIGPDSIASFDLATEEWRPTMAGPLSSSGSSKLLYHKHRHEFRLAKLNGCLVTVHHYQDCLMNLWFLVDADKGIWAKKHSIQCEPGFCKHACDPPHPLSVLNDERIVFRVLGGVLRAYDPSTSMWADLASLGGYSAIGIHEGSLLCSSVQPINPDP</sequence>
<evidence type="ECO:0000313" key="3">
    <source>
        <dbReference type="Proteomes" id="UP000244336"/>
    </source>
</evidence>
<reference evidence="2 3" key="1">
    <citation type="submission" date="2018-04" db="EMBL/GenBank/DDBJ databases">
        <title>WGS assembly of Panicum hallii var. hallii HAL2.</title>
        <authorList>
            <person name="Lovell J."/>
            <person name="Jenkins J."/>
            <person name="Lowry D."/>
            <person name="Mamidi S."/>
            <person name="Sreedasyam A."/>
            <person name="Weng X."/>
            <person name="Barry K."/>
            <person name="Bonette J."/>
            <person name="Campitelli B."/>
            <person name="Daum C."/>
            <person name="Gordon S."/>
            <person name="Gould B."/>
            <person name="Lipzen A."/>
            <person name="MacQueen A."/>
            <person name="Palacio-Mejia J."/>
            <person name="Plott C."/>
            <person name="Shakirov E."/>
            <person name="Shu S."/>
            <person name="Yoshinaga Y."/>
            <person name="Zane M."/>
            <person name="Rokhsar D."/>
            <person name="Grimwood J."/>
            <person name="Schmutz J."/>
            <person name="Juenger T."/>
        </authorList>
    </citation>
    <scope>NUCLEOTIDE SEQUENCE [LARGE SCALE GENOMIC DNA]</scope>
    <source>
        <strain evidence="3">cv. HAL2</strain>
    </source>
</reference>
<dbReference type="InterPro" id="IPR001810">
    <property type="entry name" value="F-box_dom"/>
</dbReference>
<dbReference type="OrthoDB" id="666248at2759"/>
<dbReference type="InterPro" id="IPR036047">
    <property type="entry name" value="F-box-like_dom_sf"/>
</dbReference>
<dbReference type="STRING" id="1504633.A0A2T7F7J9"/>
<dbReference type="Pfam" id="PF00646">
    <property type="entry name" value="F-box"/>
    <property type="match status" value="1"/>
</dbReference>
<feature type="domain" description="F-box" evidence="1">
    <location>
        <begin position="11"/>
        <end position="50"/>
    </location>
</feature>
<dbReference type="SMART" id="SM00256">
    <property type="entry name" value="FBOX"/>
    <property type="match status" value="1"/>
</dbReference>
<dbReference type="PROSITE" id="PS50181">
    <property type="entry name" value="FBOX"/>
    <property type="match status" value="1"/>
</dbReference>
<dbReference type="AlphaFoldDB" id="A0A2T7F7J9"/>
<dbReference type="Proteomes" id="UP000244336">
    <property type="component" value="Chromosome 1"/>
</dbReference>
<dbReference type="SUPFAM" id="SSF81383">
    <property type="entry name" value="F-box domain"/>
    <property type="match status" value="1"/>
</dbReference>
<organism evidence="2 3">
    <name type="scientific">Panicum hallii var. hallii</name>
    <dbReference type="NCBI Taxonomy" id="1504633"/>
    <lineage>
        <taxon>Eukaryota</taxon>
        <taxon>Viridiplantae</taxon>
        <taxon>Streptophyta</taxon>
        <taxon>Embryophyta</taxon>
        <taxon>Tracheophyta</taxon>
        <taxon>Spermatophyta</taxon>
        <taxon>Magnoliopsida</taxon>
        <taxon>Liliopsida</taxon>
        <taxon>Poales</taxon>
        <taxon>Poaceae</taxon>
        <taxon>PACMAD clade</taxon>
        <taxon>Panicoideae</taxon>
        <taxon>Panicodae</taxon>
        <taxon>Paniceae</taxon>
        <taxon>Panicinae</taxon>
        <taxon>Panicum</taxon>
        <taxon>Panicum sect. Panicum</taxon>
    </lineage>
</organism>
<dbReference type="EMBL" id="CM009749">
    <property type="protein sequence ID" value="PUZ76044.1"/>
    <property type="molecule type" value="Genomic_DNA"/>
</dbReference>